<name>A0A844KCB4_9FIRM</name>
<evidence type="ECO:0000256" key="1">
    <source>
        <dbReference type="SAM" id="Coils"/>
    </source>
</evidence>
<dbReference type="GO" id="GO:0000150">
    <property type="term" value="F:DNA strand exchange activity"/>
    <property type="evidence" value="ECO:0007669"/>
    <property type="project" value="InterPro"/>
</dbReference>
<dbReference type="EMBL" id="WNAF01000002">
    <property type="protein sequence ID" value="MTR76212.1"/>
    <property type="molecule type" value="Genomic_DNA"/>
</dbReference>
<evidence type="ECO:0000259" key="2">
    <source>
        <dbReference type="PROSITE" id="PS51736"/>
    </source>
</evidence>
<dbReference type="SUPFAM" id="SSF53041">
    <property type="entry name" value="Resolvase-like"/>
    <property type="match status" value="1"/>
</dbReference>
<evidence type="ECO:0000313" key="4">
    <source>
        <dbReference type="EMBL" id="MTR76212.1"/>
    </source>
</evidence>
<keyword evidence="5" id="KW-1185">Reference proteome</keyword>
<comment type="caution">
    <text evidence="4">The sequence shown here is derived from an EMBL/GenBank/DDBJ whole genome shotgun (WGS) entry which is preliminary data.</text>
</comment>
<dbReference type="Proteomes" id="UP000448177">
    <property type="component" value="Unassembled WGS sequence"/>
</dbReference>
<dbReference type="InterPro" id="IPR006119">
    <property type="entry name" value="Resolv_N"/>
</dbReference>
<dbReference type="InterPro" id="IPR038109">
    <property type="entry name" value="DNA_bind_recomb_sf"/>
</dbReference>
<dbReference type="PROSITE" id="PS51736">
    <property type="entry name" value="RECOMBINASES_3"/>
    <property type="match status" value="1"/>
</dbReference>
<dbReference type="InterPro" id="IPR036162">
    <property type="entry name" value="Resolvase-like_N_sf"/>
</dbReference>
<evidence type="ECO:0000313" key="5">
    <source>
        <dbReference type="Proteomes" id="UP000448177"/>
    </source>
</evidence>
<dbReference type="SMART" id="SM00857">
    <property type="entry name" value="Resolvase"/>
    <property type="match status" value="1"/>
</dbReference>
<evidence type="ECO:0000259" key="3">
    <source>
        <dbReference type="PROSITE" id="PS51737"/>
    </source>
</evidence>
<dbReference type="CDD" id="cd00338">
    <property type="entry name" value="Ser_Recombinase"/>
    <property type="match status" value="1"/>
</dbReference>
<dbReference type="Pfam" id="PF07508">
    <property type="entry name" value="Recombinase"/>
    <property type="match status" value="1"/>
</dbReference>
<gene>
    <name evidence="4" type="ORF">GMD21_05885</name>
</gene>
<dbReference type="GO" id="GO:0003677">
    <property type="term" value="F:DNA binding"/>
    <property type="evidence" value="ECO:0007669"/>
    <property type="project" value="InterPro"/>
</dbReference>
<keyword evidence="1" id="KW-0175">Coiled coil</keyword>
<dbReference type="Pfam" id="PF00239">
    <property type="entry name" value="Resolvase"/>
    <property type="match status" value="1"/>
</dbReference>
<feature type="domain" description="Recombinase" evidence="3">
    <location>
        <begin position="180"/>
        <end position="314"/>
    </location>
</feature>
<organism evidence="4 5">
    <name type="scientific">Mediterraneibacter faecis</name>
    <dbReference type="NCBI Taxonomy" id="592978"/>
    <lineage>
        <taxon>Bacteria</taxon>
        <taxon>Bacillati</taxon>
        <taxon>Bacillota</taxon>
        <taxon>Clostridia</taxon>
        <taxon>Lachnospirales</taxon>
        <taxon>Lachnospiraceae</taxon>
        <taxon>Mediterraneibacter</taxon>
    </lineage>
</organism>
<dbReference type="PROSITE" id="PS51737">
    <property type="entry name" value="RECOMBINASE_DNA_BIND"/>
    <property type="match status" value="1"/>
</dbReference>
<dbReference type="Gene3D" id="3.90.1750.20">
    <property type="entry name" value="Putative Large Serine Recombinase, Chain B, Domain 2"/>
    <property type="match status" value="1"/>
</dbReference>
<dbReference type="InterPro" id="IPR050639">
    <property type="entry name" value="SSR_resolvase"/>
</dbReference>
<accession>A0A844KCB4</accession>
<proteinExistence type="predicted"/>
<dbReference type="PANTHER" id="PTHR30461:SF23">
    <property type="entry name" value="DNA RECOMBINASE-RELATED"/>
    <property type="match status" value="1"/>
</dbReference>
<dbReference type="PANTHER" id="PTHR30461">
    <property type="entry name" value="DNA-INVERTASE FROM LAMBDOID PROPHAGE"/>
    <property type="match status" value="1"/>
</dbReference>
<feature type="domain" description="Resolvase/invertase-type recombinase catalytic" evidence="2">
    <location>
        <begin position="20"/>
        <end position="172"/>
    </location>
</feature>
<dbReference type="Gene3D" id="3.40.50.1390">
    <property type="entry name" value="Resolvase, N-terminal catalytic domain"/>
    <property type="match status" value="1"/>
</dbReference>
<sequence length="534" mass="61349">MYDCYFCTFLHNIYGGDIMSYCIYLRKSRKDLEAEQHGEGETLARHERALLSLAKKNNLIISNIYREVVSGETIAARPVMQQLLREVEQNLWDGVLVMEVERLARGDTIDQGVVQRAFQYSNTLIITPSKTYDPANEFDEEYFEFGLFMSRREYKTIKRRMQNGRYAAISEGKWPYNSAPYGFRRVKLEKEKGWTLAFDENEAPVVRLIFSMFTGPERVGIRSITRTLNSYGTKPRNSKLWSESTVRGILSNVVYDQCVKIGERKVVRTVENGVLTTTRPRTSDYTIVSGRHPRLIDHDVFAEAQSYLGCGSPKPSGSSIIKNPLAGIIVCSECKKKMIRRPPSGTASRVPYDLMLCSTYDCPTIGSPLDLVEREVYNALSDWVEGYRLSGQMPSKSLIPEKEVLLESAQQTLDQLLRQKGTMYDLLEQGVYSTEVFLERSDSLQNRISEAESNVAQLKLELDKERQREANIEQFLPACEDLLSCYWDLSIPERNRLLKLLIESIEYKKLTKNKRGHLNEPNFELTIKPRIPRK</sequence>
<protein>
    <submittedName>
        <fullName evidence="4">Recombinase family protein</fullName>
    </submittedName>
</protein>
<reference evidence="4 5" key="1">
    <citation type="journal article" date="2019" name="Nat. Med.">
        <title>A library of human gut bacterial isolates paired with longitudinal multiomics data enables mechanistic microbiome research.</title>
        <authorList>
            <person name="Poyet M."/>
            <person name="Groussin M."/>
            <person name="Gibbons S.M."/>
            <person name="Avila-Pacheco J."/>
            <person name="Jiang X."/>
            <person name="Kearney S.M."/>
            <person name="Perrotta A.R."/>
            <person name="Berdy B."/>
            <person name="Zhao S."/>
            <person name="Lieberman T.D."/>
            <person name="Swanson P.K."/>
            <person name="Smith M."/>
            <person name="Roesemann S."/>
            <person name="Alexander J.E."/>
            <person name="Rich S.A."/>
            <person name="Livny J."/>
            <person name="Vlamakis H."/>
            <person name="Clish C."/>
            <person name="Bullock K."/>
            <person name="Deik A."/>
            <person name="Scott J."/>
            <person name="Pierce K.A."/>
            <person name="Xavier R.J."/>
            <person name="Alm E.J."/>
        </authorList>
    </citation>
    <scope>NUCLEOTIDE SEQUENCE [LARGE SCALE GENOMIC DNA]</scope>
    <source>
        <strain evidence="4 5">BIOML-A1</strain>
    </source>
</reference>
<dbReference type="InterPro" id="IPR011109">
    <property type="entry name" value="DNA_bind_recombinase_dom"/>
</dbReference>
<dbReference type="AlphaFoldDB" id="A0A844KCB4"/>
<feature type="coiled-coil region" evidence="1">
    <location>
        <begin position="399"/>
        <end position="468"/>
    </location>
</feature>